<reference evidence="3 4" key="1">
    <citation type="submission" date="2019-04" db="EMBL/GenBank/DDBJ databases">
        <title>Streptomyces oryziradicis sp. nov., a novel actinomycete isolated from rhizosphere soil of rice (Oryza sativa L.).</title>
        <authorList>
            <person name="Li C."/>
        </authorList>
    </citation>
    <scope>NUCLEOTIDE SEQUENCE [LARGE SCALE GENOMIC DNA]</scope>
    <source>
        <strain evidence="3 4">NEAU-C40</strain>
    </source>
</reference>
<proteinExistence type="predicted"/>
<organism evidence="3 4">
    <name type="scientific">Actinacidiphila oryziradicis</name>
    <dbReference type="NCBI Taxonomy" id="2571141"/>
    <lineage>
        <taxon>Bacteria</taxon>
        <taxon>Bacillati</taxon>
        <taxon>Actinomycetota</taxon>
        <taxon>Actinomycetes</taxon>
        <taxon>Kitasatosporales</taxon>
        <taxon>Streptomycetaceae</taxon>
        <taxon>Actinacidiphila</taxon>
    </lineage>
</organism>
<protein>
    <recommendedName>
        <fullName evidence="2">Transposase DDE domain-containing protein</fullName>
    </recommendedName>
</protein>
<feature type="compositionally biased region" description="Basic and acidic residues" evidence="1">
    <location>
        <begin position="82"/>
        <end position="94"/>
    </location>
</feature>
<evidence type="ECO:0000313" key="4">
    <source>
        <dbReference type="Proteomes" id="UP000305778"/>
    </source>
</evidence>
<dbReference type="Proteomes" id="UP000305778">
    <property type="component" value="Unassembled WGS sequence"/>
</dbReference>
<dbReference type="RefSeq" id="WP_136728886.1">
    <property type="nucleotide sequence ID" value="NZ_SUMC01000064.1"/>
</dbReference>
<dbReference type="Pfam" id="PF13751">
    <property type="entry name" value="DDE_Tnp_1_6"/>
    <property type="match status" value="1"/>
</dbReference>
<evidence type="ECO:0000256" key="1">
    <source>
        <dbReference type="SAM" id="MobiDB-lite"/>
    </source>
</evidence>
<gene>
    <name evidence="3" type="ORF">FCI23_38905</name>
</gene>
<keyword evidence="4" id="KW-1185">Reference proteome</keyword>
<accession>A0A4U0S4Z7</accession>
<feature type="region of interest" description="Disordered" evidence="1">
    <location>
        <begin position="128"/>
        <end position="147"/>
    </location>
</feature>
<feature type="region of interest" description="Disordered" evidence="1">
    <location>
        <begin position="66"/>
        <end position="94"/>
    </location>
</feature>
<dbReference type="EMBL" id="SUMC01000064">
    <property type="protein sequence ID" value="TKA02121.1"/>
    <property type="molecule type" value="Genomic_DNA"/>
</dbReference>
<feature type="domain" description="Transposase DDE" evidence="2">
    <location>
        <begin position="5"/>
        <end position="65"/>
    </location>
</feature>
<sequence length="147" mass="16476">MLELRVRTEQQTPEWKTRYAVRSGVEGTVNEFAHGHGMRRCRYRGQDKAHVQHVLTAIAVNIERLSGLPPTREAPPTPPADRLPELPRSARDPPAEVLAIHQQLTAAKPRSPTAAPSYVFRSLVRPTGETAAPGQWNRSFRTRPMTL</sequence>
<feature type="compositionally biased region" description="Pro residues" evidence="1">
    <location>
        <begin position="72"/>
        <end position="81"/>
    </location>
</feature>
<dbReference type="InterPro" id="IPR025668">
    <property type="entry name" value="Tnp_DDE_dom"/>
</dbReference>
<evidence type="ECO:0000313" key="3">
    <source>
        <dbReference type="EMBL" id="TKA02121.1"/>
    </source>
</evidence>
<evidence type="ECO:0000259" key="2">
    <source>
        <dbReference type="Pfam" id="PF13751"/>
    </source>
</evidence>
<dbReference type="OrthoDB" id="4334464at2"/>
<name>A0A4U0S4Z7_9ACTN</name>
<dbReference type="AlphaFoldDB" id="A0A4U0S4Z7"/>
<comment type="caution">
    <text evidence="3">The sequence shown here is derived from an EMBL/GenBank/DDBJ whole genome shotgun (WGS) entry which is preliminary data.</text>
</comment>